<sequence>MTLKNTTDIIVNERSFQVYNQKTRCIISHPYYNSDNYIQIFIETTTEDAGVYISVVKNNVTKEDGGCRKWDYNSGVIWTNTLNTGYKNNMRCIFHLIIPKNSAVVVYTSIYSVEYEIDYINYYIEDEYLNKSLGIRFDDTELNIFRQNATFEFISDGSVNSYGFTLDFTYIGAKFFMCNFVLDIPINSLLSPEICPRH</sequence>
<dbReference type="Proteomes" id="UP000887579">
    <property type="component" value="Unplaced"/>
</dbReference>
<evidence type="ECO:0000313" key="2">
    <source>
        <dbReference type="WBParaSite" id="ES5_v2.g10702.t1"/>
    </source>
</evidence>
<accession>A0AC34F151</accession>
<protein>
    <submittedName>
        <fullName evidence="2">CUB domain-containing protein</fullName>
    </submittedName>
</protein>
<name>A0AC34F151_9BILA</name>
<evidence type="ECO:0000313" key="1">
    <source>
        <dbReference type="Proteomes" id="UP000887579"/>
    </source>
</evidence>
<organism evidence="1 2">
    <name type="scientific">Panagrolaimus sp. ES5</name>
    <dbReference type="NCBI Taxonomy" id="591445"/>
    <lineage>
        <taxon>Eukaryota</taxon>
        <taxon>Metazoa</taxon>
        <taxon>Ecdysozoa</taxon>
        <taxon>Nematoda</taxon>
        <taxon>Chromadorea</taxon>
        <taxon>Rhabditida</taxon>
        <taxon>Tylenchina</taxon>
        <taxon>Panagrolaimomorpha</taxon>
        <taxon>Panagrolaimoidea</taxon>
        <taxon>Panagrolaimidae</taxon>
        <taxon>Panagrolaimus</taxon>
    </lineage>
</organism>
<dbReference type="WBParaSite" id="ES5_v2.g10702.t1">
    <property type="protein sequence ID" value="ES5_v2.g10702.t1"/>
    <property type="gene ID" value="ES5_v2.g10702"/>
</dbReference>
<reference evidence="2" key="1">
    <citation type="submission" date="2022-11" db="UniProtKB">
        <authorList>
            <consortium name="WormBaseParasite"/>
        </authorList>
    </citation>
    <scope>IDENTIFICATION</scope>
</reference>
<proteinExistence type="predicted"/>